<evidence type="ECO:0000313" key="2">
    <source>
        <dbReference type="EMBL" id="SKA15715.1"/>
    </source>
</evidence>
<keyword evidence="3" id="KW-1185">Reference proteome</keyword>
<evidence type="ECO:0000313" key="3">
    <source>
        <dbReference type="Proteomes" id="UP000190061"/>
    </source>
</evidence>
<gene>
    <name evidence="2" type="ORF">SAMN02745674_02188</name>
</gene>
<dbReference type="OrthoDB" id="240809at2"/>
<dbReference type="STRING" id="1122188.SAMN02745674_02188"/>
<feature type="signal peptide" evidence="1">
    <location>
        <begin position="1"/>
        <end position="24"/>
    </location>
</feature>
<dbReference type="Gene3D" id="2.120.10.30">
    <property type="entry name" value="TolB, C-terminal domain"/>
    <property type="match status" value="1"/>
</dbReference>
<feature type="chain" id="PRO_5010586386" evidence="1">
    <location>
        <begin position="25"/>
        <end position="299"/>
    </location>
</feature>
<dbReference type="InterPro" id="IPR011042">
    <property type="entry name" value="6-blade_b-propeller_TolB-like"/>
</dbReference>
<dbReference type="RefSeq" id="WP_078758749.1">
    <property type="nucleotide sequence ID" value="NZ_FUXP01000009.1"/>
</dbReference>
<dbReference type="EMBL" id="FUXP01000009">
    <property type="protein sequence ID" value="SKA15715.1"/>
    <property type="molecule type" value="Genomic_DNA"/>
</dbReference>
<sequence length="299" mass="33129">MKTATLTALAAAACLMAASHAASATGSCPAPEKFAEGIASTDAWEWRLTFTPSARQMYWARTDTFWPATREQATILTSRRTLHGWAAPQVAAFSGIHSDMDPALSPNGRYMVFSSERPRPDGRAALMDLWLVERKGRGWGQPVHLGGAVNSDGDELYASVDRAGTLYFASNRDGEFDIYRSKRLRNGHYAQAQKIPGLVNTAARWEFNPEISPDGRTLLFVRLDFPDSLPDQGYGFGDIYVSRLGAGGFSEPVNLGPCVNTEWDEFHPTVMWNRNLLFFAKDIGMPSDFYVVPLDLPRR</sequence>
<name>A0A1T4RIC2_9GAMM</name>
<protein>
    <submittedName>
        <fullName evidence="2">WD40-like Beta Propeller Repeat</fullName>
    </submittedName>
</protein>
<dbReference type="SUPFAM" id="SSF82171">
    <property type="entry name" value="DPP6 N-terminal domain-like"/>
    <property type="match status" value="1"/>
</dbReference>
<dbReference type="Proteomes" id="UP000190061">
    <property type="component" value="Unassembled WGS sequence"/>
</dbReference>
<dbReference type="Pfam" id="PF07676">
    <property type="entry name" value="PD40"/>
    <property type="match status" value="3"/>
</dbReference>
<accession>A0A1T4RIC2</accession>
<evidence type="ECO:0000256" key="1">
    <source>
        <dbReference type="SAM" id="SignalP"/>
    </source>
</evidence>
<dbReference type="AlphaFoldDB" id="A0A1T4RIC2"/>
<dbReference type="InterPro" id="IPR011659">
    <property type="entry name" value="WD40"/>
</dbReference>
<reference evidence="2 3" key="1">
    <citation type="submission" date="2017-02" db="EMBL/GenBank/DDBJ databases">
        <authorList>
            <person name="Peterson S.W."/>
        </authorList>
    </citation>
    <scope>NUCLEOTIDE SEQUENCE [LARGE SCALE GENOMIC DNA]</scope>
    <source>
        <strain evidence="2 3">DSM 21749</strain>
    </source>
</reference>
<keyword evidence="1" id="KW-0732">Signal</keyword>
<dbReference type="PROSITE" id="PS51257">
    <property type="entry name" value="PROKAR_LIPOPROTEIN"/>
    <property type="match status" value="1"/>
</dbReference>
<proteinExistence type="predicted"/>
<organism evidence="2 3">
    <name type="scientific">Lysobacter spongiicola DSM 21749</name>
    <dbReference type="NCBI Taxonomy" id="1122188"/>
    <lineage>
        <taxon>Bacteria</taxon>
        <taxon>Pseudomonadati</taxon>
        <taxon>Pseudomonadota</taxon>
        <taxon>Gammaproteobacteria</taxon>
        <taxon>Lysobacterales</taxon>
        <taxon>Lysobacteraceae</taxon>
        <taxon>Novilysobacter</taxon>
    </lineage>
</organism>